<dbReference type="OrthoDB" id="192148at2759"/>
<organism evidence="2 3">
    <name type="scientific">Lyophyllum shimeji</name>
    <name type="common">Hon-shimeji</name>
    <name type="synonym">Tricholoma shimeji</name>
    <dbReference type="NCBI Taxonomy" id="47721"/>
    <lineage>
        <taxon>Eukaryota</taxon>
        <taxon>Fungi</taxon>
        <taxon>Dikarya</taxon>
        <taxon>Basidiomycota</taxon>
        <taxon>Agaricomycotina</taxon>
        <taxon>Agaricomycetes</taxon>
        <taxon>Agaricomycetidae</taxon>
        <taxon>Agaricales</taxon>
        <taxon>Tricholomatineae</taxon>
        <taxon>Lyophyllaceae</taxon>
        <taxon>Lyophyllum</taxon>
    </lineage>
</organism>
<dbReference type="AlphaFoldDB" id="A0A9P3PZ48"/>
<name>A0A9P3PZ48_LYOSH</name>
<comment type="caution">
    <text evidence="2">The sequence shown here is derived from an EMBL/GenBank/DDBJ whole genome shotgun (WGS) entry which is preliminary data.</text>
</comment>
<dbReference type="Proteomes" id="UP001063166">
    <property type="component" value="Unassembled WGS sequence"/>
</dbReference>
<feature type="compositionally biased region" description="Low complexity" evidence="1">
    <location>
        <begin position="343"/>
        <end position="356"/>
    </location>
</feature>
<dbReference type="GO" id="GO:0007166">
    <property type="term" value="P:cell surface receptor signaling pathway"/>
    <property type="evidence" value="ECO:0007669"/>
    <property type="project" value="InterPro"/>
</dbReference>
<feature type="region of interest" description="Disordered" evidence="1">
    <location>
        <begin position="1"/>
        <end position="22"/>
    </location>
</feature>
<proteinExistence type="predicted"/>
<feature type="region of interest" description="Disordered" evidence="1">
    <location>
        <begin position="343"/>
        <end position="369"/>
    </location>
</feature>
<dbReference type="InterPro" id="IPR059179">
    <property type="entry name" value="MLKL-like_MCAfunc"/>
</dbReference>
<keyword evidence="3" id="KW-1185">Reference proteome</keyword>
<evidence type="ECO:0000256" key="1">
    <source>
        <dbReference type="SAM" id="MobiDB-lite"/>
    </source>
</evidence>
<feature type="compositionally biased region" description="Basic residues" evidence="1">
    <location>
        <begin position="359"/>
        <end position="369"/>
    </location>
</feature>
<dbReference type="InterPro" id="IPR036537">
    <property type="entry name" value="Adaptor_Cbl_N_dom_sf"/>
</dbReference>
<protein>
    <submittedName>
        <fullName evidence="2">Uncharacterized protein</fullName>
    </submittedName>
</protein>
<dbReference type="EMBL" id="BRPK01000018">
    <property type="protein sequence ID" value="GLB44683.1"/>
    <property type="molecule type" value="Genomic_DNA"/>
</dbReference>
<evidence type="ECO:0000313" key="2">
    <source>
        <dbReference type="EMBL" id="GLB44683.1"/>
    </source>
</evidence>
<feature type="region of interest" description="Disordered" evidence="1">
    <location>
        <begin position="224"/>
        <end position="328"/>
    </location>
</feature>
<evidence type="ECO:0000313" key="3">
    <source>
        <dbReference type="Proteomes" id="UP001063166"/>
    </source>
</evidence>
<accession>A0A9P3PZ48</accession>
<dbReference type="Gene3D" id="1.20.930.20">
    <property type="entry name" value="Adaptor protein Cbl, N-terminal domain"/>
    <property type="match status" value="1"/>
</dbReference>
<gene>
    <name evidence="2" type="ORF">LshimejAT787_1800200</name>
</gene>
<sequence>MSAPSALFWSPKSKTKSKSSSKFPGIVLDSSDLVLSTLADAARFTPVPYLHDAAGVALGIVNIIQGVQSNKQGFKQLANDACALVYIILCRDNKEFPGIATVTPTYLDQAKELAETLHEIYKFAKKQVERNKIIRMLQYKSDAGTIQEYCDRLKHSLDIFNVKSTLSIQDILASMQKELAHVAEQTTSLHQAEEWRQNLPQNDAQDSNAGTFASGVDAQVEGTRTDADAQGSRVPENPTTSQPGAFRQQENHASGSLSSPPSPPGYPSTLPGLQFTLPGLNATLSGPQPLPGLYSMPDLRSPSPSTQYTRPGLRFDHTGPSYTSIGGDQNAYSNSIVNTNSGNTTTTITTNSNNDNSVRRYHGRGPRKY</sequence>
<reference evidence="2" key="1">
    <citation type="submission" date="2022-07" db="EMBL/GenBank/DDBJ databases">
        <title>The genome of Lyophyllum shimeji provides insight into the initial evolution of ectomycorrhizal fungal genome.</title>
        <authorList>
            <person name="Kobayashi Y."/>
            <person name="Shibata T."/>
            <person name="Hirakawa H."/>
            <person name="Shigenobu S."/>
            <person name="Nishiyama T."/>
            <person name="Yamada A."/>
            <person name="Hasebe M."/>
            <person name="Kawaguchi M."/>
        </authorList>
    </citation>
    <scope>NUCLEOTIDE SEQUENCE</scope>
    <source>
        <strain evidence="2">AT787</strain>
    </source>
</reference>
<dbReference type="CDD" id="cd21037">
    <property type="entry name" value="MLKL_NTD"/>
    <property type="match status" value="1"/>
</dbReference>